<name>A0A7G9QF57_9SPHI</name>
<organism evidence="1 2">
    <name type="scientific">Pedobacter roseus</name>
    <dbReference type="NCBI Taxonomy" id="336820"/>
    <lineage>
        <taxon>Bacteria</taxon>
        <taxon>Pseudomonadati</taxon>
        <taxon>Bacteroidota</taxon>
        <taxon>Sphingobacteriia</taxon>
        <taxon>Sphingobacteriales</taxon>
        <taxon>Sphingobacteriaceae</taxon>
        <taxon>Pedobacter</taxon>
    </lineage>
</organism>
<evidence type="ECO:0000313" key="2">
    <source>
        <dbReference type="Proteomes" id="UP000515806"/>
    </source>
</evidence>
<dbReference type="AlphaFoldDB" id="A0A7G9QF57"/>
<dbReference type="KEGG" id="proe:H9L23_23275"/>
<protein>
    <submittedName>
        <fullName evidence="1">Uncharacterized protein</fullName>
    </submittedName>
</protein>
<reference evidence="1 2" key="1">
    <citation type="submission" date="2020-08" db="EMBL/GenBank/DDBJ databases">
        <title>Genome sequence of Pedobacter roseus KACC 11594T.</title>
        <authorList>
            <person name="Hyun D.-W."/>
            <person name="Bae J.-W."/>
        </authorList>
    </citation>
    <scope>NUCLEOTIDE SEQUENCE [LARGE SCALE GENOMIC DNA]</scope>
    <source>
        <strain evidence="1 2">KACC 11594</strain>
    </source>
</reference>
<dbReference type="EMBL" id="CP060723">
    <property type="protein sequence ID" value="QNN41982.1"/>
    <property type="molecule type" value="Genomic_DNA"/>
</dbReference>
<keyword evidence="2" id="KW-1185">Reference proteome</keyword>
<dbReference type="Proteomes" id="UP000515806">
    <property type="component" value="Chromosome"/>
</dbReference>
<gene>
    <name evidence="1" type="ORF">H9L23_23275</name>
</gene>
<evidence type="ECO:0000313" key="1">
    <source>
        <dbReference type="EMBL" id="QNN41982.1"/>
    </source>
</evidence>
<sequence>MSKNIYEDLAALDKKIGEILNKMPASSFDKVDIKKELPIFSFLPDKEYETLKERILMLRHTILETYLKGDATLRKLLISKLPEYENFGMVFLPNKDFLPQVEDKKEYVFNILMAISIQNLNDDIRELIIYVNELRRLSILNHINFDSLLNDIIPLSSFTPTLYSISMREFFENVLLKRPNPIRAKEDH</sequence>
<dbReference type="RefSeq" id="WP_187592546.1">
    <property type="nucleotide sequence ID" value="NZ_CP060723.1"/>
</dbReference>
<proteinExistence type="predicted"/>
<accession>A0A7G9QF57</accession>